<dbReference type="GeneID" id="66260794"/>
<evidence type="ECO:0000313" key="2">
    <source>
        <dbReference type="Proteomes" id="UP000230008"/>
    </source>
</evidence>
<evidence type="ECO:0000313" key="1">
    <source>
        <dbReference type="EMBL" id="ATW30114.1"/>
    </source>
</evidence>
<accession>A0A2D3T329</accession>
<dbReference type="Proteomes" id="UP000230008">
    <property type="component" value="Chromosome"/>
</dbReference>
<dbReference type="Gene3D" id="1.10.260.40">
    <property type="entry name" value="lambda repressor-like DNA-binding domains"/>
    <property type="match status" value="1"/>
</dbReference>
<protein>
    <submittedName>
        <fullName evidence="1">Transcriptional regulator</fullName>
    </submittedName>
</protein>
<dbReference type="GO" id="GO:0003677">
    <property type="term" value="F:DNA binding"/>
    <property type="evidence" value="ECO:0007669"/>
    <property type="project" value="InterPro"/>
</dbReference>
<name>A0A2D3T329_9ENTR</name>
<dbReference type="SUPFAM" id="SSF47413">
    <property type="entry name" value="lambda repressor-like DNA-binding domains"/>
    <property type="match status" value="1"/>
</dbReference>
<reference evidence="2" key="1">
    <citation type="submission" date="2016-10" db="EMBL/GenBank/DDBJ databases">
        <authorList>
            <person name="Chevignon G."/>
        </authorList>
    </citation>
    <scope>NUCLEOTIDE SEQUENCE [LARGE SCALE GENOMIC DNA]</scope>
    <source>
        <strain evidence="2">A2C</strain>
    </source>
</reference>
<organism evidence="1 2">
    <name type="scientific">Candidatus Williamhamiltonella defendens</name>
    <dbReference type="NCBI Taxonomy" id="138072"/>
    <lineage>
        <taxon>Bacteria</taxon>
        <taxon>Pseudomonadati</taxon>
        <taxon>Pseudomonadota</taxon>
        <taxon>Gammaproteobacteria</taxon>
        <taxon>Enterobacterales</taxon>
        <taxon>Enterobacteriaceae</taxon>
        <taxon>aphid secondary symbionts</taxon>
        <taxon>Candidatus Williamhamiltonella</taxon>
    </lineage>
</organism>
<sequence>MKNVGLEKAISLLGTQKILAQKCGKAQSTICDWLHGRKRVSAEIVPLLVRATEGKVLAYEIRPDLPDLFPHPER</sequence>
<reference evidence="2" key="2">
    <citation type="submission" date="2017-11" db="EMBL/GenBank/DDBJ databases">
        <title>PacBio sequencing of new strain of the secondary endosymbiont Candidatus Hamiltonella defensa.</title>
        <authorList>
            <person name="Strand M.R."/>
            <person name="Oliver K."/>
        </authorList>
    </citation>
    <scope>NUCLEOTIDE SEQUENCE [LARGE SCALE GENOMIC DNA]</scope>
    <source>
        <strain evidence="2">A2C</strain>
    </source>
</reference>
<dbReference type="EMBL" id="CP017606">
    <property type="protein sequence ID" value="ATW30114.1"/>
    <property type="molecule type" value="Genomic_DNA"/>
</dbReference>
<gene>
    <name evidence="1" type="ORF">BJP41_07025</name>
</gene>
<proteinExistence type="predicted"/>
<dbReference type="RefSeq" id="WP_015873496.1">
    <property type="nucleotide sequence ID" value="NZ_CADIJH010000028.1"/>
</dbReference>
<dbReference type="OMA" id="KAQSTIC"/>
<dbReference type="InterPro" id="IPR031856">
    <property type="entry name" value="YdaS_toxin-like"/>
</dbReference>
<dbReference type="Pfam" id="PF15943">
    <property type="entry name" value="YdaS_toxin"/>
    <property type="match status" value="1"/>
</dbReference>
<dbReference type="InterPro" id="IPR010982">
    <property type="entry name" value="Lambda_DNA-bd_dom_sf"/>
</dbReference>
<dbReference type="AlphaFoldDB" id="A0A2D3T329"/>